<gene>
    <name evidence="1" type="ORF">FTOL_01984</name>
</gene>
<reference evidence="1" key="1">
    <citation type="submission" date="2018-03" db="EMBL/GenBank/DDBJ databases">
        <authorList>
            <person name="Guldener U."/>
        </authorList>
    </citation>
    <scope>NUCLEOTIDE SEQUENCE</scope>
</reference>
<protein>
    <submittedName>
        <fullName evidence="1">Uncharacterized protein</fullName>
    </submittedName>
</protein>
<dbReference type="AlphaFoldDB" id="A0AAE8SEA0"/>
<dbReference type="SUPFAM" id="SSF48371">
    <property type="entry name" value="ARM repeat"/>
    <property type="match status" value="1"/>
</dbReference>
<dbReference type="InterPro" id="IPR016024">
    <property type="entry name" value="ARM-type_fold"/>
</dbReference>
<proteinExistence type="predicted"/>
<evidence type="ECO:0000313" key="1">
    <source>
        <dbReference type="EMBL" id="SPJ72256.1"/>
    </source>
</evidence>
<comment type="caution">
    <text evidence="1">The sequence shown here is derived from an EMBL/GenBank/DDBJ whole genome shotgun (WGS) entry which is preliminary data.</text>
</comment>
<name>A0AAE8SEA0_9HYPO</name>
<dbReference type="Pfam" id="PF13646">
    <property type="entry name" value="HEAT_2"/>
    <property type="match status" value="1"/>
</dbReference>
<dbReference type="Gene3D" id="1.25.10.10">
    <property type="entry name" value="Leucine-rich Repeat Variant"/>
    <property type="match status" value="1"/>
</dbReference>
<dbReference type="Proteomes" id="UP001187734">
    <property type="component" value="Unassembled WGS sequence"/>
</dbReference>
<evidence type="ECO:0000313" key="2">
    <source>
        <dbReference type="Proteomes" id="UP001187734"/>
    </source>
</evidence>
<keyword evidence="2" id="KW-1185">Reference proteome</keyword>
<accession>A0AAE8SEA0</accession>
<sequence length="305" mass="33879">MSVPSTDSLAGLESINWSQLTHAYGPADDVPLLLRQLQSTDPKLYLPALDECWSSIYHQGTRYSASAQAVPFLYSLLDHQTTKNRQNLLYLITALAIGHPDWCIPNGLHVAEWEKRITDMGEDEDHKFALDEFKSYEAVERGLSSVVHCLKEESPAMRATAAHALAFFPRRLETSVPALLDLLSQESCKAVRGTVVLALAILFAPLEDNSKKSNITQQIQDYHEACCGMGVEDIYSWSCTLALLILGVAQKELVEQAERVLTDEKYLSELSASIQPDDSFPFDMLDLRHLAQKVLEKAGGISTTI</sequence>
<organism evidence="1 2">
    <name type="scientific">Fusarium torulosum</name>
    <dbReference type="NCBI Taxonomy" id="33205"/>
    <lineage>
        <taxon>Eukaryota</taxon>
        <taxon>Fungi</taxon>
        <taxon>Dikarya</taxon>
        <taxon>Ascomycota</taxon>
        <taxon>Pezizomycotina</taxon>
        <taxon>Sordariomycetes</taxon>
        <taxon>Hypocreomycetidae</taxon>
        <taxon>Hypocreales</taxon>
        <taxon>Nectriaceae</taxon>
        <taxon>Fusarium</taxon>
    </lineage>
</organism>
<dbReference type="InterPro" id="IPR011989">
    <property type="entry name" value="ARM-like"/>
</dbReference>
<dbReference type="EMBL" id="ONZP01000056">
    <property type="protein sequence ID" value="SPJ72256.1"/>
    <property type="molecule type" value="Genomic_DNA"/>
</dbReference>